<protein>
    <recommendedName>
        <fullName evidence="2">WRKY19-like zinc finger domain-containing protein</fullName>
    </recommendedName>
</protein>
<organism evidence="3 4">
    <name type="scientific">Arabidopsis arenosa</name>
    <name type="common">Sand rock-cress</name>
    <name type="synonym">Cardaminopsis arenosa</name>
    <dbReference type="NCBI Taxonomy" id="38785"/>
    <lineage>
        <taxon>Eukaryota</taxon>
        <taxon>Viridiplantae</taxon>
        <taxon>Streptophyta</taxon>
        <taxon>Embryophyta</taxon>
        <taxon>Tracheophyta</taxon>
        <taxon>Spermatophyta</taxon>
        <taxon>Magnoliopsida</taxon>
        <taxon>eudicotyledons</taxon>
        <taxon>Gunneridae</taxon>
        <taxon>Pentapetalae</taxon>
        <taxon>rosids</taxon>
        <taxon>malvids</taxon>
        <taxon>Brassicales</taxon>
        <taxon>Brassicaceae</taxon>
        <taxon>Camelineae</taxon>
        <taxon>Arabidopsis</taxon>
    </lineage>
</organism>
<feature type="domain" description="WRKY19-like zinc finger" evidence="2">
    <location>
        <begin position="238"/>
        <end position="262"/>
    </location>
</feature>
<dbReference type="PANTHER" id="PTHR31827:SF1">
    <property type="entry name" value="EMB|CAB89363.1"/>
    <property type="match status" value="1"/>
</dbReference>
<accession>A0A8S2B5U9</accession>
<feature type="region of interest" description="Disordered" evidence="1">
    <location>
        <begin position="453"/>
        <end position="476"/>
    </location>
</feature>
<keyword evidence="4" id="KW-1185">Reference proteome</keyword>
<dbReference type="Pfam" id="PF24906">
    <property type="entry name" value="Zf_WRKY19"/>
    <property type="match status" value="2"/>
</dbReference>
<feature type="domain" description="WRKY19-like zinc finger" evidence="2">
    <location>
        <begin position="316"/>
        <end position="340"/>
    </location>
</feature>
<dbReference type="Proteomes" id="UP000682877">
    <property type="component" value="Chromosome 8"/>
</dbReference>
<reference evidence="3" key="1">
    <citation type="submission" date="2021-01" db="EMBL/GenBank/DDBJ databases">
        <authorList>
            <person name="Bezrukov I."/>
        </authorList>
    </citation>
    <scope>NUCLEOTIDE SEQUENCE</scope>
</reference>
<dbReference type="AlphaFoldDB" id="A0A8S2B5U9"/>
<evidence type="ECO:0000259" key="2">
    <source>
        <dbReference type="Pfam" id="PF24906"/>
    </source>
</evidence>
<evidence type="ECO:0000256" key="1">
    <source>
        <dbReference type="SAM" id="MobiDB-lite"/>
    </source>
</evidence>
<sequence length="506" mass="53056">MDLNDSVVHFSRGNGIAKLDNFGDTALSLKCLGSSAGRLIGSSHHNHKLCSDVSNCPDGGCRLVLGLGPTPPSYYYNVRGNDNNIKGSASSGSVQELSSGGNSILQLGPPAVTMDTFSGLDCSLLTYADTNVSQTVVDEGSTSARRSGGYMPSLLFAPRTENVRKPSRMQECSTNFGTDTYNSQLSHESEFSVCAFSDRSASATSSQQRMSNPKKCKFMGCVKGARGASGLCIGHGGGQRCQKLGCTKGAEGSTPLCKAHGGGKRCMFDGGGICPKSVHGGTSFCVAHGGGKRCVVAGCTKSARGRTDCCVKHGGGKRCKSDGCEKSAQGSTDFCKAHGGGKRCSWGGDWKCEKFARGKSGLCAAHNSMSQDKAGSKVGLIGPGLFRGLVSTSSQTTTTATTTTTDHSQSGLSAVSDCTDSIDRPLPPLHHQPEKRQKLMIPMQVLVPPSMKSLSFSNTERPEIETNNNSSGSNGRNIFDFMIPEERVHGGGLMSLLNGNMKKTLH</sequence>
<evidence type="ECO:0000313" key="3">
    <source>
        <dbReference type="EMBL" id="CAE6259327.1"/>
    </source>
</evidence>
<feature type="region of interest" description="Disordered" evidence="1">
    <location>
        <begin position="397"/>
        <end position="416"/>
    </location>
</feature>
<feature type="compositionally biased region" description="Polar residues" evidence="1">
    <location>
        <begin position="406"/>
        <end position="416"/>
    </location>
</feature>
<dbReference type="EMBL" id="LR999458">
    <property type="protein sequence ID" value="CAE6259327.1"/>
    <property type="molecule type" value="Genomic_DNA"/>
</dbReference>
<evidence type="ECO:0000313" key="4">
    <source>
        <dbReference type="Proteomes" id="UP000682877"/>
    </source>
</evidence>
<gene>
    <name evidence="3" type="ORF">AARE701A_LOCUS22369</name>
</gene>
<proteinExistence type="predicted"/>
<feature type="compositionally biased region" description="Low complexity" evidence="1">
    <location>
        <begin position="467"/>
        <end position="476"/>
    </location>
</feature>
<name>A0A8S2B5U9_ARAAE</name>
<dbReference type="InterPro" id="IPR056866">
    <property type="entry name" value="Znf_WRKY19"/>
</dbReference>
<dbReference type="PANTHER" id="PTHR31827">
    <property type="entry name" value="EMB|CAB89363.1"/>
    <property type="match status" value="1"/>
</dbReference>